<evidence type="ECO:0000313" key="1">
    <source>
        <dbReference type="EMBL" id="KAI4859718.1"/>
    </source>
</evidence>
<evidence type="ECO:0000313" key="2">
    <source>
        <dbReference type="Proteomes" id="UP001497700"/>
    </source>
</evidence>
<proteinExistence type="predicted"/>
<dbReference type="EMBL" id="MU393617">
    <property type="protein sequence ID" value="KAI4859718.1"/>
    <property type="molecule type" value="Genomic_DNA"/>
</dbReference>
<reference evidence="1 2" key="1">
    <citation type="journal article" date="2022" name="New Phytol.">
        <title>Ecological generalism drives hyperdiversity of secondary metabolite gene clusters in xylarialean endophytes.</title>
        <authorList>
            <person name="Franco M.E.E."/>
            <person name="Wisecaver J.H."/>
            <person name="Arnold A.E."/>
            <person name="Ju Y.M."/>
            <person name="Slot J.C."/>
            <person name="Ahrendt S."/>
            <person name="Moore L.P."/>
            <person name="Eastman K.E."/>
            <person name="Scott K."/>
            <person name="Konkel Z."/>
            <person name="Mondo S.J."/>
            <person name="Kuo A."/>
            <person name="Hayes R.D."/>
            <person name="Haridas S."/>
            <person name="Andreopoulos B."/>
            <person name="Riley R."/>
            <person name="LaButti K."/>
            <person name="Pangilinan J."/>
            <person name="Lipzen A."/>
            <person name="Amirebrahimi M."/>
            <person name="Yan J."/>
            <person name="Adam C."/>
            <person name="Keymanesh K."/>
            <person name="Ng V."/>
            <person name="Louie K."/>
            <person name="Northen T."/>
            <person name="Drula E."/>
            <person name="Henrissat B."/>
            <person name="Hsieh H.M."/>
            <person name="Youens-Clark K."/>
            <person name="Lutzoni F."/>
            <person name="Miadlikowska J."/>
            <person name="Eastwood D.C."/>
            <person name="Hamelin R.C."/>
            <person name="Grigoriev I.V."/>
            <person name="U'Ren J.M."/>
        </authorList>
    </citation>
    <scope>NUCLEOTIDE SEQUENCE [LARGE SCALE GENOMIC DNA]</scope>
    <source>
        <strain evidence="1 2">CBS 119005</strain>
    </source>
</reference>
<keyword evidence="2" id="KW-1185">Reference proteome</keyword>
<name>A0ACB9YK37_9PEZI</name>
<dbReference type="Proteomes" id="UP001497700">
    <property type="component" value="Unassembled WGS sequence"/>
</dbReference>
<organism evidence="1 2">
    <name type="scientific">Hypoxylon rubiginosum</name>
    <dbReference type="NCBI Taxonomy" id="110542"/>
    <lineage>
        <taxon>Eukaryota</taxon>
        <taxon>Fungi</taxon>
        <taxon>Dikarya</taxon>
        <taxon>Ascomycota</taxon>
        <taxon>Pezizomycotina</taxon>
        <taxon>Sordariomycetes</taxon>
        <taxon>Xylariomycetidae</taxon>
        <taxon>Xylariales</taxon>
        <taxon>Hypoxylaceae</taxon>
        <taxon>Hypoxylon</taxon>
    </lineage>
</organism>
<comment type="caution">
    <text evidence="1">The sequence shown here is derived from an EMBL/GenBank/DDBJ whole genome shotgun (WGS) entry which is preliminary data.</text>
</comment>
<sequence>MTTYLLGHGLDIDARNHNGWTPFMCALAQTSKGVYKRGPSPQAYEKTSDEAVRAAVYLLSRLAEPEVVTVGGWTPLNSLAAYTDTGDSSDFEAAALAHQLIRQGADVRARAPAFFRGWGQNHRTAVAEMPFYTPLPWGFRVKAIMEQLPGTARQGITPLHWAAENGSLHMVRVLLSCGADASAVDEKGSTPEITARYSTRLAQKPELKEQIVKLLKKAYKTQMKTYNIYIII</sequence>
<gene>
    <name evidence="1" type="ORF">F4820DRAFT_453634</name>
</gene>
<accession>A0ACB9YK37</accession>
<protein>
    <submittedName>
        <fullName evidence="1">Ankyrin repeat-containing domain protein</fullName>
    </submittedName>
</protein>